<dbReference type="InterPro" id="IPR018753">
    <property type="entry name" value="GapR-like"/>
</dbReference>
<feature type="domain" description="GapR-like DNA-binding" evidence="3">
    <location>
        <begin position="18"/>
        <end position="89"/>
    </location>
</feature>
<dbReference type="EMBL" id="JACJIM010000003">
    <property type="protein sequence ID" value="MBA9063103.1"/>
    <property type="molecule type" value="Genomic_DNA"/>
</dbReference>
<keyword evidence="2" id="KW-0175">Coiled coil</keyword>
<evidence type="ECO:0000259" key="3">
    <source>
        <dbReference type="Pfam" id="PF10073"/>
    </source>
</evidence>
<reference evidence="4 5" key="1">
    <citation type="submission" date="2020-08" db="EMBL/GenBank/DDBJ databases">
        <title>Genomic Encyclopedia of Type Strains, Phase IV (KMG-IV): sequencing the most valuable type-strain genomes for metagenomic binning, comparative biology and taxonomic classification.</title>
        <authorList>
            <person name="Goeker M."/>
        </authorList>
    </citation>
    <scope>NUCLEOTIDE SEQUENCE [LARGE SCALE GENOMIC DNA]</scope>
    <source>
        <strain evidence="4 5">DSM 5686</strain>
    </source>
</reference>
<dbReference type="NCBIfam" id="NF010247">
    <property type="entry name" value="PRK13694.1"/>
    <property type="match status" value="1"/>
</dbReference>
<proteinExistence type="inferred from homology"/>
<evidence type="ECO:0000313" key="5">
    <source>
        <dbReference type="Proteomes" id="UP000565455"/>
    </source>
</evidence>
<comment type="similarity">
    <text evidence="1">Belongs to the UPF0335 family.</text>
</comment>
<evidence type="ECO:0000256" key="1">
    <source>
        <dbReference type="HAMAP-Rule" id="MF_00797"/>
    </source>
</evidence>
<accession>A0ABR6DAI5</accession>
<comment type="caution">
    <text evidence="4">The sequence shown here is derived from an EMBL/GenBank/DDBJ whole genome shotgun (WGS) entry which is preliminary data.</text>
</comment>
<organism evidence="4 5">
    <name type="scientific">Methylobacterium fujisawaense</name>
    <dbReference type="NCBI Taxonomy" id="107400"/>
    <lineage>
        <taxon>Bacteria</taxon>
        <taxon>Pseudomonadati</taxon>
        <taxon>Pseudomonadota</taxon>
        <taxon>Alphaproteobacteria</taxon>
        <taxon>Hyphomicrobiales</taxon>
        <taxon>Methylobacteriaceae</taxon>
        <taxon>Methylobacterium</taxon>
    </lineage>
</organism>
<dbReference type="Proteomes" id="UP000565455">
    <property type="component" value="Unassembled WGS sequence"/>
</dbReference>
<evidence type="ECO:0000256" key="2">
    <source>
        <dbReference type="SAM" id="Coils"/>
    </source>
</evidence>
<dbReference type="InterPro" id="IPR046367">
    <property type="entry name" value="GapR-like_DNA-bd"/>
</dbReference>
<sequence length="163" mass="17644">MKATRSSSDQVSAADGVAADELRQFIERLERLEEEKAGILGDIKEVFAEAKGRGFDTKAIRTILRIRKQDHSERQEQEAILELYMQALGMLADTPLGRAALSREFAEARITISGPGIEPVETTGAGLARASASVGVEAHAKRNRRGGSAARQIDLEDAIVASR</sequence>
<dbReference type="HAMAP" id="MF_00797">
    <property type="entry name" value="UPF0335"/>
    <property type="match status" value="1"/>
</dbReference>
<gene>
    <name evidence="4" type="ORF">GGQ91_002491</name>
</gene>
<evidence type="ECO:0000313" key="4">
    <source>
        <dbReference type="EMBL" id="MBA9063103.1"/>
    </source>
</evidence>
<keyword evidence="5" id="KW-1185">Reference proteome</keyword>
<name>A0ABR6DAI5_9HYPH</name>
<protein>
    <recommendedName>
        <fullName evidence="1">UPF0335 protein GGQ91_002491</fullName>
    </recommendedName>
</protein>
<feature type="coiled-coil region" evidence="2">
    <location>
        <begin position="22"/>
        <end position="49"/>
    </location>
</feature>
<dbReference type="Pfam" id="PF10073">
    <property type="entry name" value="GapR_DNA-bd"/>
    <property type="match status" value="1"/>
</dbReference>